<dbReference type="EMBL" id="JAAAIM010000502">
    <property type="protein sequence ID" value="KAG0287302.1"/>
    <property type="molecule type" value="Genomic_DNA"/>
</dbReference>
<evidence type="ECO:0000313" key="5">
    <source>
        <dbReference type="Proteomes" id="UP001194696"/>
    </source>
</evidence>
<evidence type="ECO:0008006" key="6">
    <source>
        <dbReference type="Google" id="ProtNLM"/>
    </source>
</evidence>
<accession>A0ABQ7JXK7</accession>
<feature type="coiled-coil region" evidence="1">
    <location>
        <begin position="61"/>
        <end position="207"/>
    </location>
</feature>
<keyword evidence="3" id="KW-0472">Membrane</keyword>
<feature type="compositionally biased region" description="Basic and acidic residues" evidence="2">
    <location>
        <begin position="302"/>
        <end position="315"/>
    </location>
</feature>
<keyword evidence="5" id="KW-1185">Reference proteome</keyword>
<keyword evidence="3" id="KW-0812">Transmembrane</keyword>
<reference evidence="4 5" key="1">
    <citation type="journal article" date="2020" name="Fungal Divers.">
        <title>Resolving the Mortierellaceae phylogeny through synthesis of multi-gene phylogenetics and phylogenomics.</title>
        <authorList>
            <person name="Vandepol N."/>
            <person name="Liber J."/>
            <person name="Desiro A."/>
            <person name="Na H."/>
            <person name="Kennedy M."/>
            <person name="Barry K."/>
            <person name="Grigoriev I.V."/>
            <person name="Miller A.N."/>
            <person name="O'Donnell K."/>
            <person name="Stajich J.E."/>
            <person name="Bonito G."/>
        </authorList>
    </citation>
    <scope>NUCLEOTIDE SEQUENCE [LARGE SCALE GENOMIC DNA]</scope>
    <source>
        <strain evidence="4 5">AD045</strain>
    </source>
</reference>
<comment type="caution">
    <text evidence="4">The sequence shown here is derived from an EMBL/GenBank/DDBJ whole genome shotgun (WGS) entry which is preliminary data.</text>
</comment>
<gene>
    <name evidence="4" type="ORF">BGZ96_008779</name>
</gene>
<sequence>MGPLPRLQTLKKTPRLLDPIREERTLADLQPLARLVQPSRTEFEGYGLEADYDSHDNDPQLETLQQAYLSMQKKLRNQDIEYEARVNEQVKKNVLNQQQMEDLNRDLKTMRREISELKNTERFKTSQIADLEKQMEKTERTNSTQKFNAAALKRQKDSLEEDNERMLDIVRQKEEALGQATQRLTALEAETRRIAADQETMETLRERLMAEITKNEEMATQLELVSSRLRQTEELTGGQRSEFDVTSIGQINASLDDVPLQGRNLMLELVNAGAKFEPGYDQTDESVDISKRPSSDATAKWDPAHAHEGTRRLLRESTSFGMKMKRSSLRDLGQRFKEHSVETSPIQDRRESPSPYTPTALAASLGEDISASAVAVKSRADDDVDCALPVGLQALEDKETLLDRELGTQAELIEGLFKSTEQSHPLDVPFGTESILGQTLGMPNLKLKADRARRRKVHPSRVLTPSEVVDLLNPGANLGSPSTSPPGVRSAAARTRALNKRENKNVIANVTLVSMYTIVVYLFGVITSVFLVDNGQATGGFNYGRFLSFDAALQEVANNDGRPGGFKVVEILVYWLQNLVWQGDAGYVPT</sequence>
<keyword evidence="3" id="KW-1133">Transmembrane helix</keyword>
<feature type="transmembrane region" description="Helical" evidence="3">
    <location>
        <begin position="506"/>
        <end position="532"/>
    </location>
</feature>
<evidence type="ECO:0000256" key="2">
    <source>
        <dbReference type="SAM" id="MobiDB-lite"/>
    </source>
</evidence>
<dbReference type="Proteomes" id="UP001194696">
    <property type="component" value="Unassembled WGS sequence"/>
</dbReference>
<organism evidence="4 5">
    <name type="scientific">Linnemannia gamsii</name>
    <dbReference type="NCBI Taxonomy" id="64522"/>
    <lineage>
        <taxon>Eukaryota</taxon>
        <taxon>Fungi</taxon>
        <taxon>Fungi incertae sedis</taxon>
        <taxon>Mucoromycota</taxon>
        <taxon>Mortierellomycotina</taxon>
        <taxon>Mortierellomycetes</taxon>
        <taxon>Mortierellales</taxon>
        <taxon>Mortierellaceae</taxon>
        <taxon>Linnemannia</taxon>
    </lineage>
</organism>
<name>A0ABQ7JXK7_9FUNG</name>
<evidence type="ECO:0000313" key="4">
    <source>
        <dbReference type="EMBL" id="KAG0287302.1"/>
    </source>
</evidence>
<proteinExistence type="predicted"/>
<evidence type="ECO:0000256" key="3">
    <source>
        <dbReference type="SAM" id="Phobius"/>
    </source>
</evidence>
<protein>
    <recommendedName>
        <fullName evidence="6">Spindle assembly checkpoint component MAD1</fullName>
    </recommendedName>
</protein>
<keyword evidence="1" id="KW-0175">Coiled coil</keyword>
<evidence type="ECO:0000256" key="1">
    <source>
        <dbReference type="SAM" id="Coils"/>
    </source>
</evidence>
<feature type="compositionally biased region" description="Basic and acidic residues" evidence="2">
    <location>
        <begin position="331"/>
        <end position="352"/>
    </location>
</feature>
<feature type="region of interest" description="Disordered" evidence="2">
    <location>
        <begin position="281"/>
        <end position="315"/>
    </location>
</feature>
<feature type="region of interest" description="Disordered" evidence="2">
    <location>
        <begin position="331"/>
        <end position="359"/>
    </location>
</feature>